<proteinExistence type="predicted"/>
<name>A0A2N7PJZ4_9BACT</name>
<evidence type="ECO:0000256" key="1">
    <source>
        <dbReference type="SAM" id="Phobius"/>
    </source>
</evidence>
<dbReference type="PANTHER" id="PTHR31303">
    <property type="entry name" value="CTP-DEPENDENT DIACYLGLYCEROL KINASE 1"/>
    <property type="match status" value="1"/>
</dbReference>
<dbReference type="AlphaFoldDB" id="A0A2N7PJZ4"/>
<feature type="transmembrane region" description="Helical" evidence="1">
    <location>
        <begin position="149"/>
        <end position="166"/>
    </location>
</feature>
<dbReference type="Proteomes" id="UP000235731">
    <property type="component" value="Unassembled WGS sequence"/>
</dbReference>
<feature type="transmembrane region" description="Helical" evidence="1">
    <location>
        <begin position="76"/>
        <end position="105"/>
    </location>
</feature>
<evidence type="ECO:0000313" key="2">
    <source>
        <dbReference type="EMBL" id="PMP63327.1"/>
    </source>
</evidence>
<sequence>MGINLPRKLFHLFFSLFLYFLFVKLDKKSFQIFLVGSFIFLTIWEILRLKKPSLLPFKNLWKKLLKEREFNEFTDAFFYLLGIIVATLIAPYSFVGSLILILGISDPLAEFMGKLLKGKRLFREKTLSGSLAFFFSSLLIIFWQFKGLSIILIIFAVNLTLIELFTKRDNFWIPFSGALFTRFFLTS</sequence>
<dbReference type="EMBL" id="PNIE01000039">
    <property type="protein sequence ID" value="PMP63327.1"/>
    <property type="molecule type" value="Genomic_DNA"/>
</dbReference>
<evidence type="ECO:0008006" key="4">
    <source>
        <dbReference type="Google" id="ProtNLM"/>
    </source>
</evidence>
<feature type="transmembrane region" description="Helical" evidence="1">
    <location>
        <begin position="126"/>
        <end position="143"/>
    </location>
</feature>
<keyword evidence="1" id="KW-1133">Transmembrane helix</keyword>
<feature type="transmembrane region" description="Helical" evidence="1">
    <location>
        <begin position="30"/>
        <end position="47"/>
    </location>
</feature>
<reference evidence="2 3" key="1">
    <citation type="submission" date="2018-01" db="EMBL/GenBank/DDBJ databases">
        <title>Metagenomic assembled genomes from two thermal pools in the Uzon Caldera, Kamchatka, Russia.</title>
        <authorList>
            <person name="Wilkins L."/>
            <person name="Ettinger C."/>
        </authorList>
    </citation>
    <scope>NUCLEOTIDE SEQUENCE [LARGE SCALE GENOMIC DNA]</scope>
    <source>
        <strain evidence="2">ZAV-15</strain>
    </source>
</reference>
<dbReference type="PANTHER" id="PTHR31303:SF1">
    <property type="entry name" value="CTP-DEPENDENT DIACYLGLYCEROL KINASE 1"/>
    <property type="match status" value="1"/>
</dbReference>
<accession>A0A2N7PJZ4</accession>
<comment type="caution">
    <text evidence="2">The sequence shown here is derived from an EMBL/GenBank/DDBJ whole genome shotgun (WGS) entry which is preliminary data.</text>
</comment>
<feature type="transmembrane region" description="Helical" evidence="1">
    <location>
        <begin position="6"/>
        <end position="23"/>
    </location>
</feature>
<keyword evidence="1" id="KW-0472">Membrane</keyword>
<dbReference type="InterPro" id="IPR037997">
    <property type="entry name" value="Dgk1-like"/>
</dbReference>
<dbReference type="GO" id="GO:0004143">
    <property type="term" value="F:ATP-dependent diacylglycerol kinase activity"/>
    <property type="evidence" value="ECO:0007669"/>
    <property type="project" value="InterPro"/>
</dbReference>
<protein>
    <recommendedName>
        <fullName evidence="4">Phosphatidate cytidylyltransferase</fullName>
    </recommendedName>
</protein>
<organism evidence="2 3">
    <name type="scientific">Caldimicrobium thiodismutans</name>
    <dbReference type="NCBI Taxonomy" id="1653476"/>
    <lineage>
        <taxon>Bacteria</taxon>
        <taxon>Pseudomonadati</taxon>
        <taxon>Thermodesulfobacteriota</taxon>
        <taxon>Thermodesulfobacteria</taxon>
        <taxon>Thermodesulfobacteriales</taxon>
        <taxon>Thermodesulfobacteriaceae</taxon>
        <taxon>Caldimicrobium</taxon>
    </lineage>
</organism>
<evidence type="ECO:0000313" key="3">
    <source>
        <dbReference type="Proteomes" id="UP000235731"/>
    </source>
</evidence>
<keyword evidence="1" id="KW-0812">Transmembrane</keyword>
<gene>
    <name evidence="2" type="ORF">C0197_02880</name>
</gene>